<dbReference type="RefSeq" id="WP_073049133.1">
    <property type="nucleotide sequence ID" value="NZ_FQZL01000010.1"/>
</dbReference>
<keyword evidence="5" id="KW-1185">Reference proteome</keyword>
<keyword evidence="4" id="KW-0808">Transferase</keyword>
<dbReference type="InterPro" id="IPR001296">
    <property type="entry name" value="Glyco_trans_1"/>
</dbReference>
<keyword evidence="1" id="KW-1133">Transmembrane helix</keyword>
<dbReference type="Gene3D" id="3.40.50.2000">
    <property type="entry name" value="Glycogen Phosphorylase B"/>
    <property type="match status" value="2"/>
</dbReference>
<feature type="domain" description="Glycosyl transferase family 1" evidence="2">
    <location>
        <begin position="546"/>
        <end position="702"/>
    </location>
</feature>
<proteinExistence type="predicted"/>
<dbReference type="EMBL" id="FQZL01000010">
    <property type="protein sequence ID" value="SHJ07106.1"/>
    <property type="molecule type" value="Genomic_DNA"/>
</dbReference>
<protein>
    <submittedName>
        <fullName evidence="4">Glycosyltransferase involved in cell wall bisynthesis</fullName>
    </submittedName>
</protein>
<dbReference type="InterPro" id="IPR029052">
    <property type="entry name" value="Metallo-depent_PP-like"/>
</dbReference>
<reference evidence="4 5" key="1">
    <citation type="submission" date="2016-11" db="EMBL/GenBank/DDBJ databases">
        <authorList>
            <person name="Jaros S."/>
            <person name="Januszkiewicz K."/>
            <person name="Wedrychowicz H."/>
        </authorList>
    </citation>
    <scope>NUCLEOTIDE SEQUENCE [LARGE SCALE GENOMIC DNA]</scope>
    <source>
        <strain evidence="4 5">DSM 17477</strain>
    </source>
</reference>
<dbReference type="GO" id="GO:0016757">
    <property type="term" value="F:glycosyltransferase activity"/>
    <property type="evidence" value="ECO:0007669"/>
    <property type="project" value="InterPro"/>
</dbReference>
<evidence type="ECO:0000313" key="5">
    <source>
        <dbReference type="Proteomes" id="UP000184052"/>
    </source>
</evidence>
<dbReference type="InterPro" id="IPR028098">
    <property type="entry name" value="Glyco_trans_4-like_N"/>
</dbReference>
<dbReference type="STRING" id="1121476.SAMN02745751_01676"/>
<evidence type="ECO:0000259" key="3">
    <source>
        <dbReference type="Pfam" id="PF13439"/>
    </source>
</evidence>
<organism evidence="4 5">
    <name type="scientific">Dethiosulfatibacter aminovorans DSM 17477</name>
    <dbReference type="NCBI Taxonomy" id="1121476"/>
    <lineage>
        <taxon>Bacteria</taxon>
        <taxon>Bacillati</taxon>
        <taxon>Bacillota</taxon>
        <taxon>Tissierellia</taxon>
        <taxon>Dethiosulfatibacter</taxon>
    </lineage>
</organism>
<dbReference type="PANTHER" id="PTHR45947:SF3">
    <property type="entry name" value="SULFOQUINOVOSYL TRANSFERASE SQD2"/>
    <property type="match status" value="1"/>
</dbReference>
<sequence length="729" mass="83807">MRKKLMLMLIVNLLLLGAFVGYRLYIYIYESDFASVNYENIESIKSLEDGDSFSFAVFGSVQNSIDIFQKRIIPEINDDHNILFCVSTGDAVLDGAEDKYRILNHAIDDLKVPVVIGLGENEVSDGGDRRYYKHFGPFYHSFVFRECYFIFIDTTGTTPYDMQVEWMSGELNKGDQYNHIFIIMNDPLTDDSEIELKDQMFRESLINVFSGHGVTVLSNGSMNFQKSRVGDFDFYSSGGGGGLDIKNSYDADYHYLKIDVNPENVDVNRVVIKLKSGNSAFKILYGIWIYLHSLFYTSFWHIAVVLSLILIFFLVLYIKAVQDVDYYRDFTREHDMTAQKGQLNIAMFTNNYYPFVGGVPISIERLSKALRSRGHFVKIFAPSYPGHEENDLYVYRCGLLHYKKTDKFTYAVANRFSRDMKKEFMKDDYDIVHVHHPFWLGRTGLNLGIRKSIPVVLTYHTRMELYYHNVPIFKKVYKNIISHKWIRRFAQHCDGIISPTESAREYLENIGVSRKKLVMPTGLDFSVYEHESSEMVKAIREEYAGGGEVLLCSVSRLTKEKNLDFLVDGLKLVKEKTEIPFKVIIIGTGSEREHIEETILAYGLDQQVKLTGTVPQDQIVQYYKASDIFVFSSLSETQGMVLTEAMAGFCPVVCLVSSGTDDIIEDGINGFKTRNDLDEWADKLVYLLEKPEERQAMGKRAFESAQNLSMDNMAEKIEDFYRELIDDRS</sequence>
<dbReference type="OrthoDB" id="179766at2"/>
<evidence type="ECO:0000259" key="2">
    <source>
        <dbReference type="Pfam" id="PF00534"/>
    </source>
</evidence>
<dbReference type="SUPFAM" id="SSF53756">
    <property type="entry name" value="UDP-Glycosyltransferase/glycogen phosphorylase"/>
    <property type="match status" value="1"/>
</dbReference>
<keyword evidence="1" id="KW-0812">Transmembrane</keyword>
<accession>A0A1M6GAZ6</accession>
<feature type="transmembrane region" description="Helical" evidence="1">
    <location>
        <begin position="299"/>
        <end position="318"/>
    </location>
</feature>
<evidence type="ECO:0000313" key="4">
    <source>
        <dbReference type="EMBL" id="SHJ07106.1"/>
    </source>
</evidence>
<keyword evidence="1" id="KW-0472">Membrane</keyword>
<dbReference type="Pfam" id="PF13439">
    <property type="entry name" value="Glyco_transf_4"/>
    <property type="match status" value="1"/>
</dbReference>
<evidence type="ECO:0000256" key="1">
    <source>
        <dbReference type="SAM" id="Phobius"/>
    </source>
</evidence>
<dbReference type="PANTHER" id="PTHR45947">
    <property type="entry name" value="SULFOQUINOVOSYL TRANSFERASE SQD2"/>
    <property type="match status" value="1"/>
</dbReference>
<name>A0A1M6GAZ6_9FIRM</name>
<dbReference type="Pfam" id="PF00534">
    <property type="entry name" value="Glycos_transf_1"/>
    <property type="match status" value="1"/>
</dbReference>
<gene>
    <name evidence="4" type="ORF">SAMN02745751_01676</name>
</gene>
<dbReference type="AlphaFoldDB" id="A0A1M6GAZ6"/>
<dbReference type="SUPFAM" id="SSF56300">
    <property type="entry name" value="Metallo-dependent phosphatases"/>
    <property type="match status" value="1"/>
</dbReference>
<dbReference type="Proteomes" id="UP000184052">
    <property type="component" value="Unassembled WGS sequence"/>
</dbReference>
<dbReference type="InterPro" id="IPR050194">
    <property type="entry name" value="Glycosyltransferase_grp1"/>
</dbReference>
<feature type="domain" description="Glycosyltransferase subfamily 4-like N-terminal" evidence="3">
    <location>
        <begin position="356"/>
        <end position="524"/>
    </location>
</feature>